<dbReference type="PROSITE" id="PS51186">
    <property type="entry name" value="GNAT"/>
    <property type="match status" value="2"/>
</dbReference>
<dbReference type="Pfam" id="PF13508">
    <property type="entry name" value="Acetyltransf_7"/>
    <property type="match status" value="1"/>
</dbReference>
<dbReference type="InterPro" id="IPR016181">
    <property type="entry name" value="Acyl_CoA_acyltransferase"/>
</dbReference>
<accession>A0A413VQJ4</accession>
<dbReference type="PANTHER" id="PTHR43800:SF1">
    <property type="entry name" value="PEPTIDYL-LYSINE N-ACETYLTRANSFERASE YJAB"/>
    <property type="match status" value="1"/>
</dbReference>
<reference evidence="4 5" key="1">
    <citation type="submission" date="2018-08" db="EMBL/GenBank/DDBJ databases">
        <title>A genome reference for cultivated species of the human gut microbiota.</title>
        <authorList>
            <person name="Zou Y."/>
            <person name="Xue W."/>
            <person name="Luo G."/>
        </authorList>
    </citation>
    <scope>NUCLEOTIDE SEQUENCE [LARGE SCALE GENOMIC DNA]</scope>
    <source>
        <strain evidence="4 5">AM40-30BH</strain>
    </source>
</reference>
<dbReference type="InterPro" id="IPR000182">
    <property type="entry name" value="GNAT_dom"/>
</dbReference>
<dbReference type="SUPFAM" id="SSF55729">
    <property type="entry name" value="Acyl-CoA N-acyltransferases (Nat)"/>
    <property type="match status" value="2"/>
</dbReference>
<dbReference type="Proteomes" id="UP000284379">
    <property type="component" value="Unassembled WGS sequence"/>
</dbReference>
<dbReference type="RefSeq" id="WP_122201332.1">
    <property type="nucleotide sequence ID" value="NZ_CABJFV010000005.1"/>
</dbReference>
<evidence type="ECO:0000313" key="4">
    <source>
        <dbReference type="EMBL" id="RHB35900.1"/>
    </source>
</evidence>
<name>A0A413VQJ4_9BACE</name>
<evidence type="ECO:0000256" key="1">
    <source>
        <dbReference type="ARBA" id="ARBA00022679"/>
    </source>
</evidence>
<dbReference type="EMBL" id="QSGO01000005">
    <property type="protein sequence ID" value="RHB35900.1"/>
    <property type="molecule type" value="Genomic_DNA"/>
</dbReference>
<gene>
    <name evidence="4" type="ORF">DW888_08610</name>
</gene>
<dbReference type="PANTHER" id="PTHR43800">
    <property type="entry name" value="PEPTIDYL-LYSINE N-ACETYLTRANSFERASE YJAB"/>
    <property type="match status" value="1"/>
</dbReference>
<protein>
    <submittedName>
        <fullName evidence="4">GNAT family N-acetyltransferase</fullName>
    </submittedName>
</protein>
<dbReference type="Pfam" id="PF13673">
    <property type="entry name" value="Acetyltransf_10"/>
    <property type="match status" value="1"/>
</dbReference>
<sequence length="299" mass="34979">MINQANTQEYDVLLQIWERAVRSSHHFLSEEDIRFYKPLVRHEYFPAVQLYTIRNHSGQITAFMGLSDNLIEMLFVDPDEQGHGYGKQLIEFAIRQKQIHKVDVNEQNGQALRFYQNRGFEIISRDDLDSMGKPFPILHMQLKNIRLRKAEPEDIPTMHATFEQSVLNTCSQHYTAPQIRAWIERATPERWRELLQSDLHFILAEETKHFRTVGFTSINANGYLHSMFVHPQFQHQSIASLLLCQAEEYARLHQAVSIHSEVSITAHPFFEKQGYTTEKEQIVSIGDVKMTNFVMYKSL</sequence>
<dbReference type="AlphaFoldDB" id="A0A413VQJ4"/>
<dbReference type="CDD" id="cd04301">
    <property type="entry name" value="NAT_SF"/>
    <property type="match status" value="2"/>
</dbReference>
<feature type="domain" description="N-acetyltransferase" evidence="3">
    <location>
        <begin position="1"/>
        <end position="136"/>
    </location>
</feature>
<dbReference type="GO" id="GO:0016747">
    <property type="term" value="F:acyltransferase activity, transferring groups other than amino-acyl groups"/>
    <property type="evidence" value="ECO:0007669"/>
    <property type="project" value="InterPro"/>
</dbReference>
<dbReference type="Gene3D" id="3.40.630.30">
    <property type="match status" value="2"/>
</dbReference>
<keyword evidence="1 4" id="KW-0808">Transferase</keyword>
<evidence type="ECO:0000259" key="3">
    <source>
        <dbReference type="PROSITE" id="PS51186"/>
    </source>
</evidence>
<evidence type="ECO:0000256" key="2">
    <source>
        <dbReference type="ARBA" id="ARBA00023315"/>
    </source>
</evidence>
<keyword evidence="2" id="KW-0012">Acyltransferase</keyword>
<feature type="domain" description="N-acetyltransferase" evidence="3">
    <location>
        <begin position="145"/>
        <end position="299"/>
    </location>
</feature>
<comment type="caution">
    <text evidence="4">The sequence shown here is derived from an EMBL/GenBank/DDBJ whole genome shotgun (WGS) entry which is preliminary data.</text>
</comment>
<evidence type="ECO:0000313" key="5">
    <source>
        <dbReference type="Proteomes" id="UP000284379"/>
    </source>
</evidence>
<proteinExistence type="predicted"/>
<organism evidence="4 5">
    <name type="scientific">Bacteroides nordii</name>
    <dbReference type="NCBI Taxonomy" id="291645"/>
    <lineage>
        <taxon>Bacteria</taxon>
        <taxon>Pseudomonadati</taxon>
        <taxon>Bacteroidota</taxon>
        <taxon>Bacteroidia</taxon>
        <taxon>Bacteroidales</taxon>
        <taxon>Bacteroidaceae</taxon>
        <taxon>Bacteroides</taxon>
    </lineage>
</organism>